<feature type="compositionally biased region" description="Basic and acidic residues" evidence="1">
    <location>
        <begin position="42"/>
        <end position="76"/>
    </location>
</feature>
<dbReference type="EMBL" id="FQ790337">
    <property type="protein sequence ID" value="CCD51496.1"/>
    <property type="molecule type" value="Genomic_DNA"/>
</dbReference>
<name>G2YIF9_BOTF4</name>
<reference evidence="3" key="1">
    <citation type="journal article" date="2011" name="PLoS Genet.">
        <title>Genomic analysis of the necrotrophic fungal pathogens Sclerotinia sclerotiorum and Botrytis cinerea.</title>
        <authorList>
            <person name="Amselem J."/>
            <person name="Cuomo C.A."/>
            <person name="van Kan J.A."/>
            <person name="Viaud M."/>
            <person name="Benito E.P."/>
            <person name="Couloux A."/>
            <person name="Coutinho P.M."/>
            <person name="de Vries R.P."/>
            <person name="Dyer P.S."/>
            <person name="Fillinger S."/>
            <person name="Fournier E."/>
            <person name="Gout L."/>
            <person name="Hahn M."/>
            <person name="Kohn L."/>
            <person name="Lapalu N."/>
            <person name="Plummer K.M."/>
            <person name="Pradier J.M."/>
            <person name="Quevillon E."/>
            <person name="Sharon A."/>
            <person name="Simon A."/>
            <person name="ten Have A."/>
            <person name="Tudzynski B."/>
            <person name="Tudzynski P."/>
            <person name="Wincker P."/>
            <person name="Andrew M."/>
            <person name="Anthouard V."/>
            <person name="Beever R.E."/>
            <person name="Beffa R."/>
            <person name="Benoit I."/>
            <person name="Bouzid O."/>
            <person name="Brault B."/>
            <person name="Chen Z."/>
            <person name="Choquer M."/>
            <person name="Collemare J."/>
            <person name="Cotton P."/>
            <person name="Danchin E.G."/>
            <person name="Da Silva C."/>
            <person name="Gautier A."/>
            <person name="Giraud C."/>
            <person name="Giraud T."/>
            <person name="Gonzalez C."/>
            <person name="Grossetete S."/>
            <person name="Guldener U."/>
            <person name="Henrissat B."/>
            <person name="Howlett B.J."/>
            <person name="Kodira C."/>
            <person name="Kretschmer M."/>
            <person name="Lappartient A."/>
            <person name="Leroch M."/>
            <person name="Levis C."/>
            <person name="Mauceli E."/>
            <person name="Neuveglise C."/>
            <person name="Oeser B."/>
            <person name="Pearson M."/>
            <person name="Poulain J."/>
            <person name="Poussereau N."/>
            <person name="Quesneville H."/>
            <person name="Rascle C."/>
            <person name="Schumacher J."/>
            <person name="Segurens B."/>
            <person name="Sexton A."/>
            <person name="Silva E."/>
            <person name="Sirven C."/>
            <person name="Soanes D.M."/>
            <person name="Talbot N.J."/>
            <person name="Templeton M."/>
            <person name="Yandava C."/>
            <person name="Yarden O."/>
            <person name="Zeng Q."/>
            <person name="Rollins J.A."/>
            <person name="Lebrun M.H."/>
            <person name="Dickman M."/>
        </authorList>
    </citation>
    <scope>NUCLEOTIDE SEQUENCE [LARGE SCALE GENOMIC DNA]</scope>
    <source>
        <strain evidence="3">T4</strain>
    </source>
</reference>
<gene>
    <name evidence="2" type="ORF">BofuT4_uP018020.1</name>
</gene>
<evidence type="ECO:0000313" key="3">
    <source>
        <dbReference type="Proteomes" id="UP000008177"/>
    </source>
</evidence>
<feature type="region of interest" description="Disordered" evidence="1">
    <location>
        <begin position="1"/>
        <end position="76"/>
    </location>
</feature>
<protein>
    <submittedName>
        <fullName evidence="2">Uncharacterized protein</fullName>
    </submittedName>
</protein>
<feature type="compositionally biased region" description="Basic and acidic residues" evidence="1">
    <location>
        <begin position="1"/>
        <end position="15"/>
    </location>
</feature>
<accession>G2YIF9</accession>
<sequence>MTTAKESNKVVEETSKVQNVVSQFDGEGEASNLKASTVPESEDSKTNEIREVKIDNETSASVERHENIGDKNIKSK</sequence>
<dbReference type="AlphaFoldDB" id="G2YIF9"/>
<organism evidence="2 3">
    <name type="scientific">Botryotinia fuckeliana (strain T4)</name>
    <name type="common">Noble rot fungus</name>
    <name type="synonym">Botrytis cinerea</name>
    <dbReference type="NCBI Taxonomy" id="999810"/>
    <lineage>
        <taxon>Eukaryota</taxon>
        <taxon>Fungi</taxon>
        <taxon>Dikarya</taxon>
        <taxon>Ascomycota</taxon>
        <taxon>Pezizomycotina</taxon>
        <taxon>Leotiomycetes</taxon>
        <taxon>Helotiales</taxon>
        <taxon>Sclerotiniaceae</taxon>
        <taxon>Botrytis</taxon>
    </lineage>
</organism>
<dbReference type="Proteomes" id="UP000008177">
    <property type="component" value="Unplaced contigs"/>
</dbReference>
<dbReference type="InParanoid" id="G2YIF9"/>
<evidence type="ECO:0000313" key="2">
    <source>
        <dbReference type="EMBL" id="CCD51496.1"/>
    </source>
</evidence>
<dbReference type="HOGENOM" id="CLU_2654218_0_0_1"/>
<proteinExistence type="predicted"/>
<evidence type="ECO:0000256" key="1">
    <source>
        <dbReference type="SAM" id="MobiDB-lite"/>
    </source>
</evidence>